<organism evidence="12 13">
    <name type="scientific">Halarcobacter anaerophilus</name>
    <dbReference type="NCBI Taxonomy" id="877500"/>
    <lineage>
        <taxon>Bacteria</taxon>
        <taxon>Pseudomonadati</taxon>
        <taxon>Campylobacterota</taxon>
        <taxon>Epsilonproteobacteria</taxon>
        <taxon>Campylobacterales</taxon>
        <taxon>Arcobacteraceae</taxon>
        <taxon>Halarcobacter</taxon>
    </lineage>
</organism>
<dbReference type="NCBIfam" id="TIGR00229">
    <property type="entry name" value="sensory_box"/>
    <property type="match status" value="1"/>
</dbReference>
<name>A0A4Q0XVF1_9BACT</name>
<dbReference type="Pfam" id="PF07568">
    <property type="entry name" value="HisKA_2"/>
    <property type="match status" value="1"/>
</dbReference>
<feature type="domain" description="PAC" evidence="11">
    <location>
        <begin position="167"/>
        <end position="218"/>
    </location>
</feature>
<dbReference type="InterPro" id="IPR000014">
    <property type="entry name" value="PAS"/>
</dbReference>
<keyword evidence="7" id="KW-0067">ATP-binding</keyword>
<accession>A0A4Q0XVF1</accession>
<keyword evidence="9" id="KW-0472">Membrane</keyword>
<dbReference type="AlphaFoldDB" id="A0A4Q0XVF1"/>
<dbReference type="SUPFAM" id="SSF55785">
    <property type="entry name" value="PYP-like sensor domain (PAS domain)"/>
    <property type="match status" value="1"/>
</dbReference>
<dbReference type="InterPro" id="IPR035965">
    <property type="entry name" value="PAS-like_dom_sf"/>
</dbReference>
<dbReference type="InterPro" id="IPR003594">
    <property type="entry name" value="HATPase_dom"/>
</dbReference>
<proteinExistence type="predicted"/>
<dbReference type="CDD" id="cd00130">
    <property type="entry name" value="PAS"/>
    <property type="match status" value="1"/>
</dbReference>
<evidence type="ECO:0000313" key="12">
    <source>
        <dbReference type="EMBL" id="RXJ61476.1"/>
    </source>
</evidence>
<dbReference type="PROSITE" id="PS50113">
    <property type="entry name" value="PAC"/>
    <property type="match status" value="1"/>
</dbReference>
<comment type="catalytic activity">
    <reaction evidence="1">
        <text>ATP + protein L-histidine = ADP + protein N-phospho-L-histidine.</text>
        <dbReference type="EC" id="2.7.13.3"/>
    </reaction>
</comment>
<gene>
    <name evidence="12" type="ORF">CRV06_13715</name>
</gene>
<dbReference type="InterPro" id="IPR036890">
    <property type="entry name" value="HATPase_C_sf"/>
</dbReference>
<dbReference type="OrthoDB" id="5342108at2"/>
<protein>
    <recommendedName>
        <fullName evidence="2">histidine kinase</fullName>
        <ecNumber evidence="2">2.7.13.3</ecNumber>
    </recommendedName>
</protein>
<dbReference type="Pfam" id="PF13426">
    <property type="entry name" value="PAS_9"/>
    <property type="match status" value="1"/>
</dbReference>
<dbReference type="InterPro" id="IPR000700">
    <property type="entry name" value="PAS-assoc_C"/>
</dbReference>
<feature type="transmembrane region" description="Helical" evidence="9">
    <location>
        <begin position="56"/>
        <end position="74"/>
    </location>
</feature>
<evidence type="ECO:0000259" key="10">
    <source>
        <dbReference type="PROSITE" id="PS50112"/>
    </source>
</evidence>
<evidence type="ECO:0000256" key="4">
    <source>
        <dbReference type="ARBA" id="ARBA00022679"/>
    </source>
</evidence>
<dbReference type="Gene3D" id="3.30.450.20">
    <property type="entry name" value="PAS domain"/>
    <property type="match status" value="1"/>
</dbReference>
<evidence type="ECO:0000313" key="13">
    <source>
        <dbReference type="Proteomes" id="UP000290191"/>
    </source>
</evidence>
<dbReference type="Proteomes" id="UP000290191">
    <property type="component" value="Unassembled WGS sequence"/>
</dbReference>
<evidence type="ECO:0000256" key="2">
    <source>
        <dbReference type="ARBA" id="ARBA00012438"/>
    </source>
</evidence>
<keyword evidence="8" id="KW-0843">Virulence</keyword>
<reference evidence="12 13" key="1">
    <citation type="submission" date="2017-10" db="EMBL/GenBank/DDBJ databases">
        <title>Genomics of the genus Arcobacter.</title>
        <authorList>
            <person name="Perez-Cataluna A."/>
            <person name="Figueras M.J."/>
        </authorList>
    </citation>
    <scope>NUCLEOTIDE SEQUENCE [LARGE SCALE GENOMIC DNA]</scope>
    <source>
        <strain evidence="12 13">DSM 24636</strain>
    </source>
</reference>
<keyword evidence="3" id="KW-0597">Phosphoprotein</keyword>
<keyword evidence="13" id="KW-1185">Reference proteome</keyword>
<keyword evidence="9" id="KW-0812">Transmembrane</keyword>
<evidence type="ECO:0000259" key="11">
    <source>
        <dbReference type="PROSITE" id="PS50113"/>
    </source>
</evidence>
<keyword evidence="6 12" id="KW-0418">Kinase</keyword>
<comment type="caution">
    <text evidence="12">The sequence shown here is derived from an EMBL/GenBank/DDBJ whole genome shotgun (WGS) entry which is preliminary data.</text>
</comment>
<evidence type="ECO:0000256" key="9">
    <source>
        <dbReference type="SAM" id="Phobius"/>
    </source>
</evidence>
<dbReference type="EMBL" id="PDKO01000015">
    <property type="protein sequence ID" value="RXJ61476.1"/>
    <property type="molecule type" value="Genomic_DNA"/>
</dbReference>
<feature type="transmembrane region" description="Helical" evidence="9">
    <location>
        <begin position="20"/>
        <end position="44"/>
    </location>
</feature>
<evidence type="ECO:0000256" key="6">
    <source>
        <dbReference type="ARBA" id="ARBA00022777"/>
    </source>
</evidence>
<dbReference type="SUPFAM" id="SSF55874">
    <property type="entry name" value="ATPase domain of HSP90 chaperone/DNA topoisomerase II/histidine kinase"/>
    <property type="match status" value="1"/>
</dbReference>
<evidence type="ECO:0000256" key="3">
    <source>
        <dbReference type="ARBA" id="ARBA00022553"/>
    </source>
</evidence>
<evidence type="ECO:0000256" key="7">
    <source>
        <dbReference type="ARBA" id="ARBA00022840"/>
    </source>
</evidence>
<dbReference type="Pfam" id="PF02518">
    <property type="entry name" value="HATPase_c"/>
    <property type="match status" value="1"/>
</dbReference>
<feature type="domain" description="PAS" evidence="10">
    <location>
        <begin position="98"/>
        <end position="142"/>
    </location>
</feature>
<dbReference type="PROSITE" id="PS50112">
    <property type="entry name" value="PAS"/>
    <property type="match status" value="1"/>
</dbReference>
<sequence length="426" mass="49734">MFNKILNEIARIENEKKAKLYTFLFLIVSISGIIIVNNVSLFILKNNHENYTNLPLFIGITFFILVSFILYFFLQSIAKREKETKDKLIKFKKQEKENLKLINFVLDNTADAIYWFDFKGKIVYVNNRLCKILGYTKEELYNTHISKIDKRFHIVEKIIIDKKKQFNYFESELTTKEGKTFPCLIAANYFSANGEEEFVCAFARDITEQKRKEHIIKTSLKEKEILIKEIHHRVKNNLQVLSSLLSMQKRREKNDIVINQLEKTRSRIYAIALVHEIIYQGNDLTFINIEQYLKKLISAIKDIYNIKDNIKIYVNVSKNINLGINYSVLTGLIIHELLLNSIKHAFKGINSGKIDIFIHKIGSKKISFGLKDNGSGCSIEKLKNSHSLGWQLIESIVEFQLEGELKIDSSKGFFCEIEYEIKDEEE</sequence>
<dbReference type="EC" id="2.7.13.3" evidence="2"/>
<evidence type="ECO:0000256" key="1">
    <source>
        <dbReference type="ARBA" id="ARBA00000085"/>
    </source>
</evidence>
<keyword evidence="9" id="KW-1133">Transmembrane helix</keyword>
<dbReference type="Gene3D" id="3.30.565.10">
    <property type="entry name" value="Histidine kinase-like ATPase, C-terminal domain"/>
    <property type="match status" value="1"/>
</dbReference>
<dbReference type="GO" id="GO:0005524">
    <property type="term" value="F:ATP binding"/>
    <property type="evidence" value="ECO:0007669"/>
    <property type="project" value="UniProtKB-KW"/>
</dbReference>
<dbReference type="STRING" id="877500.GCA_000935065_01155"/>
<keyword evidence="5" id="KW-0547">Nucleotide-binding</keyword>
<keyword evidence="4" id="KW-0808">Transferase</keyword>
<dbReference type="PANTHER" id="PTHR41523:SF8">
    <property type="entry name" value="ETHYLENE RESPONSE SENSOR PROTEIN"/>
    <property type="match status" value="1"/>
</dbReference>
<dbReference type="GO" id="GO:0004673">
    <property type="term" value="F:protein histidine kinase activity"/>
    <property type="evidence" value="ECO:0007669"/>
    <property type="project" value="UniProtKB-EC"/>
</dbReference>
<dbReference type="RefSeq" id="WP_044416235.1">
    <property type="nucleotide sequence ID" value="NZ_CP041070.1"/>
</dbReference>
<dbReference type="InterPro" id="IPR011495">
    <property type="entry name" value="Sig_transdc_His_kin_sub2_dim/P"/>
</dbReference>
<dbReference type="PANTHER" id="PTHR41523">
    <property type="entry name" value="TWO-COMPONENT SYSTEM SENSOR PROTEIN"/>
    <property type="match status" value="1"/>
</dbReference>
<evidence type="ECO:0000256" key="5">
    <source>
        <dbReference type="ARBA" id="ARBA00022741"/>
    </source>
</evidence>
<evidence type="ECO:0000256" key="8">
    <source>
        <dbReference type="ARBA" id="ARBA00023026"/>
    </source>
</evidence>